<name>A0ABV7YR90_9BACT</name>
<dbReference type="EMBL" id="JBHRYQ010000001">
    <property type="protein sequence ID" value="MFC3809372.1"/>
    <property type="molecule type" value="Genomic_DNA"/>
</dbReference>
<reference evidence="2" key="1">
    <citation type="journal article" date="2019" name="Int. J. Syst. Evol. Microbiol.">
        <title>The Global Catalogue of Microorganisms (GCM) 10K type strain sequencing project: providing services to taxonomists for standard genome sequencing and annotation.</title>
        <authorList>
            <consortium name="The Broad Institute Genomics Platform"/>
            <consortium name="The Broad Institute Genome Sequencing Center for Infectious Disease"/>
            <person name="Wu L."/>
            <person name="Ma J."/>
        </authorList>
    </citation>
    <scope>NUCLEOTIDE SEQUENCE [LARGE SCALE GENOMIC DNA]</scope>
    <source>
        <strain evidence="2">CECT 7956</strain>
    </source>
</reference>
<accession>A0ABV7YR90</accession>
<organism evidence="1 2">
    <name type="scientific">Lacihabitans lacunae</name>
    <dbReference type="NCBI Taxonomy" id="1028214"/>
    <lineage>
        <taxon>Bacteria</taxon>
        <taxon>Pseudomonadati</taxon>
        <taxon>Bacteroidota</taxon>
        <taxon>Cytophagia</taxon>
        <taxon>Cytophagales</taxon>
        <taxon>Leadbetterellaceae</taxon>
        <taxon>Lacihabitans</taxon>
    </lineage>
</organism>
<evidence type="ECO:0000313" key="1">
    <source>
        <dbReference type="EMBL" id="MFC3809372.1"/>
    </source>
</evidence>
<protein>
    <submittedName>
        <fullName evidence="1">Uncharacterized protein</fullName>
    </submittedName>
</protein>
<dbReference type="Proteomes" id="UP001595616">
    <property type="component" value="Unassembled WGS sequence"/>
</dbReference>
<keyword evidence="2" id="KW-1185">Reference proteome</keyword>
<sequence>MNIQAEKLEIMKLVLETNNPNILESIKALFNPNKTGDFWTNLSKDQKDDIILGINEIENGEVVDYEDFMQKHR</sequence>
<dbReference type="RefSeq" id="WP_379834341.1">
    <property type="nucleotide sequence ID" value="NZ_JBHRYQ010000001.1"/>
</dbReference>
<gene>
    <name evidence="1" type="ORF">ACFOOI_01785</name>
</gene>
<proteinExistence type="predicted"/>
<comment type="caution">
    <text evidence="1">The sequence shown here is derived from an EMBL/GenBank/DDBJ whole genome shotgun (WGS) entry which is preliminary data.</text>
</comment>
<evidence type="ECO:0000313" key="2">
    <source>
        <dbReference type="Proteomes" id="UP001595616"/>
    </source>
</evidence>